<proteinExistence type="predicted"/>
<organism evidence="1 2">
    <name type="scientific">Corallococcus exercitus</name>
    <dbReference type="NCBI Taxonomy" id="2316736"/>
    <lineage>
        <taxon>Bacteria</taxon>
        <taxon>Pseudomonadati</taxon>
        <taxon>Myxococcota</taxon>
        <taxon>Myxococcia</taxon>
        <taxon>Myxococcales</taxon>
        <taxon>Cystobacterineae</taxon>
        <taxon>Myxococcaceae</taxon>
        <taxon>Corallococcus</taxon>
    </lineage>
</organism>
<dbReference type="EMBL" id="JABFJV010000035">
    <property type="protein sequence ID" value="NOK33325.1"/>
    <property type="molecule type" value="Genomic_DNA"/>
</dbReference>
<sequence length="406" mass="44201">MGRAGVPPEIVAAPEVAAVETESGTAIEWSMGPMKLGTVTRLSMSAGMRREEMVINPALRDGVEVLLQGAPALASSIGQMLTNSYTLRFTAEASRGLADGSLRMMPSKLGGIRANVINEKSRVVSQASLDAVSKAGAVTLAVWQGLAIITAQKFLADINKRLASIERGISDLKEWLEQERLGSLQGSLAYLRHLAEAAQRSDLTEADIFAFAGQLESIEREVQQSMASLEPSLDQCFVEAKRMTLTGRGLKEHSGAAQEQVLTFERRAKEFYLAAFVRGAAIQVRSALPLAQGVARLRLDELGADLQRQGERQKAFLNTLSTRVPELQGAWSWDSTDEEHQRVLRSLLHQAERNLADGACSVNEAVRNLKERFQAEFEQSHAPLELVATLDGTGALVRLERVLQDG</sequence>
<dbReference type="AlphaFoldDB" id="A0A7Y4KGC9"/>
<name>A0A7Y4KGC9_9BACT</name>
<dbReference type="OrthoDB" id="9128717at2"/>
<evidence type="ECO:0000313" key="1">
    <source>
        <dbReference type="EMBL" id="NOK33325.1"/>
    </source>
</evidence>
<comment type="caution">
    <text evidence="1">The sequence shown here is derived from an EMBL/GenBank/DDBJ whole genome shotgun (WGS) entry which is preliminary data.</text>
</comment>
<protein>
    <submittedName>
        <fullName evidence="1">Uncharacterized protein</fullName>
    </submittedName>
</protein>
<evidence type="ECO:0000313" key="2">
    <source>
        <dbReference type="Proteomes" id="UP000563426"/>
    </source>
</evidence>
<accession>A0A7Y4KGC9</accession>
<reference evidence="1 2" key="1">
    <citation type="submission" date="2020-05" db="EMBL/GenBank/DDBJ databases">
        <authorList>
            <person name="Whitworth D."/>
        </authorList>
    </citation>
    <scope>NUCLEOTIDE SEQUENCE [LARGE SCALE GENOMIC DNA]</scope>
    <source>
        <strain evidence="1 2">AB043B</strain>
    </source>
</reference>
<keyword evidence="2" id="KW-1185">Reference proteome</keyword>
<dbReference type="Proteomes" id="UP000563426">
    <property type="component" value="Unassembled WGS sequence"/>
</dbReference>
<gene>
    <name evidence="1" type="ORF">HMI49_08970</name>
</gene>
<dbReference type="RefSeq" id="WP_147442071.1">
    <property type="nucleotide sequence ID" value="NZ_JABFJV010000035.1"/>
</dbReference>